<feature type="chain" id="PRO_5026995064" description="PNPLA domain-containing protein" evidence="3">
    <location>
        <begin position="30"/>
        <end position="405"/>
    </location>
</feature>
<dbReference type="OrthoDB" id="323481at2"/>
<feature type="domain" description="PNPLA" evidence="4">
    <location>
        <begin position="94"/>
        <end position="284"/>
    </location>
</feature>
<evidence type="ECO:0000313" key="5">
    <source>
        <dbReference type="EMBL" id="TVM33134.1"/>
    </source>
</evidence>
<keyword evidence="1 2" id="KW-0443">Lipid metabolism</keyword>
<dbReference type="RefSeq" id="WP_144305863.1">
    <property type="nucleotide sequence ID" value="NZ_QMIF01000008.1"/>
</dbReference>
<comment type="caution">
    <text evidence="5">The sequence shown here is derived from an EMBL/GenBank/DDBJ whole genome shotgun (WGS) entry which is preliminary data.</text>
</comment>
<dbReference type="Proteomes" id="UP000434052">
    <property type="component" value="Unassembled WGS sequence"/>
</dbReference>
<dbReference type="SUPFAM" id="SSF52151">
    <property type="entry name" value="FabD/lysophospholipase-like"/>
    <property type="match status" value="1"/>
</dbReference>
<dbReference type="AlphaFoldDB" id="A0A6P1ZER5"/>
<keyword evidence="2" id="KW-0442">Lipid degradation</keyword>
<evidence type="ECO:0000256" key="3">
    <source>
        <dbReference type="SAM" id="SignalP"/>
    </source>
</evidence>
<dbReference type="PROSITE" id="PS51257">
    <property type="entry name" value="PROKAR_LIPOPROTEIN"/>
    <property type="match status" value="1"/>
</dbReference>
<keyword evidence="2" id="KW-0378">Hydrolase</keyword>
<dbReference type="GO" id="GO:0016787">
    <property type="term" value="F:hydrolase activity"/>
    <property type="evidence" value="ECO:0007669"/>
    <property type="project" value="UniProtKB-UniRule"/>
</dbReference>
<feature type="short sequence motif" description="GXSXG" evidence="2">
    <location>
        <begin position="127"/>
        <end position="131"/>
    </location>
</feature>
<proteinExistence type="predicted"/>
<gene>
    <name evidence="5" type="ORF">DQK91_13325</name>
</gene>
<keyword evidence="3" id="KW-0732">Signal</keyword>
<reference evidence="5 6" key="1">
    <citation type="submission" date="2018-06" db="EMBL/GenBank/DDBJ databases">
        <title>Complete genome of Desulfovibrio marinus P48SEP.</title>
        <authorList>
            <person name="Crispim J.S."/>
            <person name="Vidigal P.M.P."/>
            <person name="Silva L.C.F."/>
            <person name="Araujo L.C."/>
            <person name="Laguardia C.N."/>
            <person name="Dias R.S."/>
            <person name="Sousa M.P."/>
            <person name="Paula S.O."/>
            <person name="Silva C."/>
        </authorList>
    </citation>
    <scope>NUCLEOTIDE SEQUENCE [LARGE SCALE GENOMIC DNA]</scope>
    <source>
        <strain evidence="5 6">P48SEP</strain>
    </source>
</reference>
<dbReference type="EMBL" id="QMIF01000008">
    <property type="protein sequence ID" value="TVM33134.1"/>
    <property type="molecule type" value="Genomic_DNA"/>
</dbReference>
<feature type="short sequence motif" description="DGA/G" evidence="2">
    <location>
        <begin position="270"/>
        <end position="272"/>
    </location>
</feature>
<name>A0A6P1ZER5_9BACT</name>
<protein>
    <recommendedName>
        <fullName evidence="4">PNPLA domain-containing protein</fullName>
    </recommendedName>
</protein>
<organism evidence="5 6">
    <name type="scientific">Oceanidesulfovibrio marinus</name>
    <dbReference type="NCBI Taxonomy" id="370038"/>
    <lineage>
        <taxon>Bacteria</taxon>
        <taxon>Pseudomonadati</taxon>
        <taxon>Thermodesulfobacteriota</taxon>
        <taxon>Desulfovibrionia</taxon>
        <taxon>Desulfovibrionales</taxon>
        <taxon>Desulfovibrionaceae</taxon>
        <taxon>Oceanidesulfovibrio</taxon>
    </lineage>
</organism>
<evidence type="ECO:0000313" key="6">
    <source>
        <dbReference type="Proteomes" id="UP000434052"/>
    </source>
</evidence>
<dbReference type="PROSITE" id="PS51635">
    <property type="entry name" value="PNPLA"/>
    <property type="match status" value="1"/>
</dbReference>
<feature type="active site" description="Proton acceptor" evidence="2">
    <location>
        <position position="270"/>
    </location>
</feature>
<evidence type="ECO:0000256" key="2">
    <source>
        <dbReference type="PROSITE-ProRule" id="PRU01161"/>
    </source>
</evidence>
<dbReference type="InterPro" id="IPR002641">
    <property type="entry name" value="PNPLA_dom"/>
</dbReference>
<evidence type="ECO:0000256" key="1">
    <source>
        <dbReference type="ARBA" id="ARBA00023098"/>
    </source>
</evidence>
<accession>A0A6P1ZER5</accession>
<feature type="active site" description="Nucleophile" evidence="2">
    <location>
        <position position="129"/>
    </location>
</feature>
<dbReference type="GO" id="GO:0016042">
    <property type="term" value="P:lipid catabolic process"/>
    <property type="evidence" value="ECO:0007669"/>
    <property type="project" value="UniProtKB-UniRule"/>
</dbReference>
<dbReference type="InterPro" id="IPR016035">
    <property type="entry name" value="Acyl_Trfase/lysoPLipase"/>
</dbReference>
<dbReference type="Pfam" id="PF01734">
    <property type="entry name" value="Patatin"/>
    <property type="match status" value="1"/>
</dbReference>
<feature type="short sequence motif" description="GXGXXG" evidence="2">
    <location>
        <begin position="98"/>
        <end position="103"/>
    </location>
</feature>
<dbReference type="Gene3D" id="3.40.1090.10">
    <property type="entry name" value="Cytosolic phospholipase A2 catalytic domain"/>
    <property type="match status" value="1"/>
</dbReference>
<feature type="signal peptide" evidence="3">
    <location>
        <begin position="1"/>
        <end position="29"/>
    </location>
</feature>
<sequence length="405" mass="44410">MTRFTHPGYACLKTLLVLAAAAILLTSCAALPRRALPEKYEDMAQVDGLQSVRTWADEFNPAFQHTLVESVKQRQAYYESRGLPWPTADPLNFLAISGGGDYGAYGAGVLFGWTQAGDRPEFDLVTGVSTGSLIAPFAFLGPKYDDQLRKVYTTIDAKKVFILKRIFQIIGGDSIADTKPLAELAAKYIDAKMLKAIAAEHDKGRRLFIATTNLDAQRSMIWDMGRIAKAGRLDLFREVLLASSSIPAVFPPQYIEVKAAGHKYDEMHVDGGVVTQVFLYGPFIDPTSAAAAQGANFHDRKKNMYIIMNNKVAGTYDPVKRKLADIAGTAVSSLIRNQGIGALDRLYLLANRDGFDYNLTFIPDSFVPATTKIFDPGVMNTLFDLGRERSLAGAAWQDHPPGFTP</sequence>
<evidence type="ECO:0000259" key="4">
    <source>
        <dbReference type="PROSITE" id="PS51635"/>
    </source>
</evidence>